<dbReference type="InterPro" id="IPR013099">
    <property type="entry name" value="K_chnl_dom"/>
</dbReference>
<evidence type="ECO:0000313" key="13">
    <source>
        <dbReference type="Proteomes" id="UP001208570"/>
    </source>
</evidence>
<dbReference type="Proteomes" id="UP001208570">
    <property type="component" value="Unassembled WGS sequence"/>
</dbReference>
<feature type="domain" description="Cyclic nucleotide-binding" evidence="11">
    <location>
        <begin position="687"/>
        <end position="736"/>
    </location>
</feature>
<evidence type="ECO:0000313" key="12">
    <source>
        <dbReference type="EMBL" id="KAK2156822.1"/>
    </source>
</evidence>
<dbReference type="GO" id="GO:0044877">
    <property type="term" value="F:protein-containing complex binding"/>
    <property type="evidence" value="ECO:0007669"/>
    <property type="project" value="TreeGrafter"/>
</dbReference>
<gene>
    <name evidence="12" type="ORF">LSH36_204g04026</name>
</gene>
<evidence type="ECO:0000256" key="1">
    <source>
        <dbReference type="ARBA" id="ARBA00004141"/>
    </source>
</evidence>
<dbReference type="SUPFAM" id="SSF81324">
    <property type="entry name" value="Voltage-gated potassium channels"/>
    <property type="match status" value="3"/>
</dbReference>
<organism evidence="12 13">
    <name type="scientific">Paralvinella palmiformis</name>
    <dbReference type="NCBI Taxonomy" id="53620"/>
    <lineage>
        <taxon>Eukaryota</taxon>
        <taxon>Metazoa</taxon>
        <taxon>Spiralia</taxon>
        <taxon>Lophotrochozoa</taxon>
        <taxon>Annelida</taxon>
        <taxon>Polychaeta</taxon>
        <taxon>Sedentaria</taxon>
        <taxon>Canalipalpata</taxon>
        <taxon>Terebellida</taxon>
        <taxon>Terebelliformia</taxon>
        <taxon>Alvinellidae</taxon>
        <taxon>Paralvinella</taxon>
    </lineage>
</organism>
<evidence type="ECO:0000256" key="3">
    <source>
        <dbReference type="ARBA" id="ARBA00022692"/>
    </source>
</evidence>
<protein>
    <recommendedName>
        <fullName evidence="11">Cyclic nucleotide-binding domain-containing protein</fullName>
    </recommendedName>
</protein>
<evidence type="ECO:0000256" key="10">
    <source>
        <dbReference type="SAM" id="Phobius"/>
    </source>
</evidence>
<dbReference type="SMART" id="SM00100">
    <property type="entry name" value="cNMP"/>
    <property type="match status" value="2"/>
</dbReference>
<keyword evidence="4 10" id="KW-1133">Transmembrane helix</keyword>
<dbReference type="Pfam" id="PF00027">
    <property type="entry name" value="cNMP_binding"/>
    <property type="match status" value="1"/>
</dbReference>
<evidence type="ECO:0000256" key="9">
    <source>
        <dbReference type="SAM" id="MobiDB-lite"/>
    </source>
</evidence>
<feature type="transmembrane region" description="Helical" evidence="10">
    <location>
        <begin position="44"/>
        <end position="63"/>
    </location>
</feature>
<dbReference type="InterPro" id="IPR005821">
    <property type="entry name" value="Ion_trans_dom"/>
</dbReference>
<feature type="region of interest" description="Disordered" evidence="9">
    <location>
        <begin position="1"/>
        <end position="21"/>
    </location>
</feature>
<comment type="caution">
    <text evidence="12">The sequence shown here is derived from an EMBL/GenBank/DDBJ whole genome shotgun (WGS) entry which is preliminary data.</text>
</comment>
<proteinExistence type="predicted"/>
<dbReference type="EMBL" id="JAODUP010000204">
    <property type="protein sequence ID" value="KAK2156822.1"/>
    <property type="molecule type" value="Genomic_DNA"/>
</dbReference>
<dbReference type="Gene3D" id="1.10.287.70">
    <property type="match status" value="3"/>
</dbReference>
<feature type="transmembrane region" description="Helical" evidence="10">
    <location>
        <begin position="845"/>
        <end position="864"/>
    </location>
</feature>
<dbReference type="Gene3D" id="1.10.287.630">
    <property type="entry name" value="Helix hairpin bin"/>
    <property type="match status" value="4"/>
</dbReference>
<feature type="transmembrane region" description="Helical" evidence="10">
    <location>
        <begin position="814"/>
        <end position="833"/>
    </location>
</feature>
<dbReference type="SUPFAM" id="SSF51206">
    <property type="entry name" value="cAMP-binding domain-like"/>
    <property type="match status" value="4"/>
</dbReference>
<evidence type="ECO:0000256" key="4">
    <source>
        <dbReference type="ARBA" id="ARBA00022989"/>
    </source>
</evidence>
<feature type="domain" description="Cyclic nucleotide-binding" evidence="11">
    <location>
        <begin position="1362"/>
        <end position="1435"/>
    </location>
</feature>
<reference evidence="12" key="1">
    <citation type="journal article" date="2023" name="Mol. Biol. Evol.">
        <title>Third-Generation Sequencing Reveals the Adaptive Role of the Epigenome in Three Deep-Sea Polychaetes.</title>
        <authorList>
            <person name="Perez M."/>
            <person name="Aroh O."/>
            <person name="Sun Y."/>
            <person name="Lan Y."/>
            <person name="Juniper S.K."/>
            <person name="Young C.R."/>
            <person name="Angers B."/>
            <person name="Qian P.Y."/>
        </authorList>
    </citation>
    <scope>NUCLEOTIDE SEQUENCE</scope>
    <source>
        <strain evidence="12">P08H-3</strain>
    </source>
</reference>
<dbReference type="PRINTS" id="PR01463">
    <property type="entry name" value="EAGCHANLFMLY"/>
</dbReference>
<dbReference type="PANTHER" id="PTHR45638">
    <property type="entry name" value="CYCLIC NUCLEOTIDE-GATED CATION CHANNEL SUBUNIT A"/>
    <property type="match status" value="1"/>
</dbReference>
<dbReference type="InterPro" id="IPR018490">
    <property type="entry name" value="cNMP-bd_dom_sf"/>
</dbReference>
<feature type="transmembrane region" description="Helical" evidence="10">
    <location>
        <begin position="355"/>
        <end position="378"/>
    </location>
</feature>
<feature type="transmembrane region" description="Helical" evidence="10">
    <location>
        <begin position="1261"/>
        <end position="1282"/>
    </location>
</feature>
<feature type="transmembrane region" description="Helical" evidence="10">
    <location>
        <begin position="579"/>
        <end position="604"/>
    </location>
</feature>
<sequence>MEGGDSDGPMEETLHGHKKSVHKKPNWLAHIINPDSQRSIARHYLKSGFFLDLFSLLPSEIVVISVRKRSRNRAFSLFRLNRLLRFWTVMSFLGWASGYGDIRAVKTLEKLYLVFSMLLRVAVFLGLLLGGMTSMLANLYQKREQFAHRFENVKKYMKEENVPMELQKQVIDYYEYFWKAKKGVHLTDVYNDMTLSLKAKIFHATNKELLQKASIFEKVSTGFMRMLSLKLRNQHYLPNQTVFERGEIGYCMIIIQRGELELNLFRSLPKEATVKAKTHCELMILSQSDVKDILAHYPEELQQLEWRVRERYTLAIVQCQKADSETIIEKIRTIFHQLRYGTIDPRGTAARCWHYYVLLTTIAISTLYPFVVCFLTEISHQYFQTSSGRGVLVFTYYCDFVLLLDIFVNLRLKVITEHETIEDLKSIAKLYCFSGQFIIDVLAVLPMELFSQASHGYRQRELFFLFRLNRLIKFIKIPKLCNYLEEGLTSSIIKVRIMKFLIYICLLSHWTACAFFAAACFGEKCLEKSWYSALVHDLIPNKTHINPFINYALSMYMASATLTSTGYGDAAPKTQSDRLIASFFMLFGTFLYGYALSSLAATFATRDRMRVRYRERLFAIENFMGKHHIPKYLRKRVIEYLSVLWVKHKGCWLPGMPHLLHEVPVSIQQDIAVEDAYRNIALIRTADSEHVLWKIGPGEYFSDVEMLFRKPRYTTVVAKTAVELLELKYSDLKAVLKEFPLIETYVGLKNNEEVTNKYPFMGKAYLSFYSATWEMKKELDDGYKEMSFCGRILRIILMKFAINPTNTKIHKLCAFLMVLSVMQAFSIPLQAAFYRDTAEASKSMAMMYAMSFYWALATTTSVGYGDLYAASGKEMLFSIIIMVLGVLFFGYIVASITAGMANADTQRGVFADKLKAIKVYLEDHDVEGELHERVLSHYKYLYVRTRGINPKVMFDALPQTLWGDLCVELYKNFIEEPAIYLCGEYIVRKDDLGEEMFFIHRGIVEVVSENGKVIFDTMTAGEAFGEVAVLARSNCDIFILHKADLDRALSTFPEAKKRIVRIARDRVKQARERGLLNAMLLKLDVNAPIFLNFHICYYTEEGDLVDDFFTIERHYLKLPSGFLRDILSVLPIELLALLAPPNSQFLYLSTLRVLRLLRALNILEYFHQWEQELEINILVVRLCKNLVALALAIHIMSAVWFAEACLPWEHPHCDNDSWINQQNYVLDTTLSQYFTCIYWCVATMTSTGYGDVHAYTMKEMILAAIVMLVGTVLFGFILGNIVSSLQSAEANRLKYEEKLSAVSANLKNQHVPKALRKRVMAYFSHSWVKTKGADVRTLFEDCPLCLHTELAMTITRPMMKAVDIILDESTMEVHTVLGQGTVFGEITIVAKMARFATVRAHTHMDLLCLSKEDLDETLCHYPEFKKIMIKDAIAIYGEYFKGTEFHED</sequence>
<accession>A0AAD9JPI7</accession>
<feature type="transmembrane region" description="Helical" evidence="10">
    <location>
        <begin position="112"/>
        <end position="140"/>
    </location>
</feature>
<dbReference type="PANTHER" id="PTHR45638:SF19">
    <property type="entry name" value="CYCLIC NUCLEOTIDE-BINDING DOMAIN-CONTAINING PROTEIN"/>
    <property type="match status" value="1"/>
</dbReference>
<feature type="transmembrane region" description="Helical" evidence="10">
    <location>
        <begin position="500"/>
        <end position="521"/>
    </location>
</feature>
<dbReference type="Gene3D" id="2.60.120.10">
    <property type="entry name" value="Jelly Rolls"/>
    <property type="match status" value="5"/>
</dbReference>
<feature type="transmembrane region" description="Helical" evidence="10">
    <location>
        <begin position="390"/>
        <end position="410"/>
    </location>
</feature>
<dbReference type="GO" id="GO:0016020">
    <property type="term" value="C:membrane"/>
    <property type="evidence" value="ECO:0007669"/>
    <property type="project" value="UniProtKB-SubCell"/>
</dbReference>
<evidence type="ECO:0000256" key="8">
    <source>
        <dbReference type="ARBA" id="ARBA00023303"/>
    </source>
</evidence>
<dbReference type="InterPro" id="IPR003938">
    <property type="entry name" value="K_chnl_volt-dep_EAG/ELK/ERG"/>
</dbReference>
<comment type="subcellular location">
    <subcellularLocation>
        <location evidence="1">Membrane</location>
        <topology evidence="1">Multi-pass membrane protein</topology>
    </subcellularLocation>
</comment>
<name>A0AAD9JPI7_9ANNE</name>
<dbReference type="PROSITE" id="PS50042">
    <property type="entry name" value="CNMP_BINDING_3"/>
    <property type="match status" value="4"/>
</dbReference>
<keyword evidence="6 10" id="KW-0472">Membrane</keyword>
<keyword evidence="7" id="KW-1071">Ligand-gated ion channel</keyword>
<dbReference type="GO" id="GO:0005221">
    <property type="term" value="F:intracellularly cyclic nucleotide-activated monoatomic cation channel activity"/>
    <property type="evidence" value="ECO:0007669"/>
    <property type="project" value="InterPro"/>
</dbReference>
<feature type="transmembrane region" description="Helical" evidence="10">
    <location>
        <begin position="876"/>
        <end position="898"/>
    </location>
</feature>
<dbReference type="GO" id="GO:0005249">
    <property type="term" value="F:voltage-gated potassium channel activity"/>
    <property type="evidence" value="ECO:0007669"/>
    <property type="project" value="InterPro"/>
</dbReference>
<feature type="transmembrane region" description="Helical" evidence="10">
    <location>
        <begin position="83"/>
        <end position="100"/>
    </location>
</feature>
<dbReference type="InterPro" id="IPR000595">
    <property type="entry name" value="cNMP-bd_dom"/>
</dbReference>
<dbReference type="CDD" id="cd00038">
    <property type="entry name" value="CAP_ED"/>
    <property type="match status" value="4"/>
</dbReference>
<feature type="domain" description="Cyclic nucleotide-binding" evidence="11">
    <location>
        <begin position="215"/>
        <end position="262"/>
    </location>
</feature>
<keyword evidence="13" id="KW-1185">Reference proteome</keyword>
<feature type="domain" description="Cyclic nucleotide-binding" evidence="11">
    <location>
        <begin position="953"/>
        <end position="1069"/>
    </location>
</feature>
<feature type="compositionally biased region" description="Acidic residues" evidence="9">
    <location>
        <begin position="1"/>
        <end position="10"/>
    </location>
</feature>
<keyword evidence="5" id="KW-0406">Ion transport</keyword>
<dbReference type="InterPro" id="IPR050866">
    <property type="entry name" value="CNG_cation_channel"/>
</dbReference>
<keyword evidence="2" id="KW-0813">Transport</keyword>
<keyword evidence="8" id="KW-0407">Ion channel</keyword>
<evidence type="ECO:0000256" key="6">
    <source>
        <dbReference type="ARBA" id="ARBA00023136"/>
    </source>
</evidence>
<dbReference type="InterPro" id="IPR014710">
    <property type="entry name" value="RmlC-like_jellyroll"/>
</dbReference>
<keyword evidence="3 10" id="KW-0812">Transmembrane</keyword>
<evidence type="ECO:0000259" key="11">
    <source>
        <dbReference type="PROSITE" id="PS50042"/>
    </source>
</evidence>
<dbReference type="Pfam" id="PF00520">
    <property type="entry name" value="Ion_trans"/>
    <property type="match status" value="2"/>
</dbReference>
<evidence type="ECO:0000256" key="5">
    <source>
        <dbReference type="ARBA" id="ARBA00023065"/>
    </source>
</evidence>
<evidence type="ECO:0000256" key="7">
    <source>
        <dbReference type="ARBA" id="ARBA00023286"/>
    </source>
</evidence>
<evidence type="ECO:0000256" key="2">
    <source>
        <dbReference type="ARBA" id="ARBA00022448"/>
    </source>
</evidence>
<dbReference type="Pfam" id="PF07885">
    <property type="entry name" value="Ion_trans_2"/>
    <property type="match status" value="1"/>
</dbReference>